<feature type="binding site" evidence="10">
    <location>
        <begin position="467"/>
        <end position="468"/>
    </location>
    <ligand>
        <name>L-glutamate</name>
        <dbReference type="ChEBI" id="CHEBI:29985"/>
    </ligand>
</feature>
<accession>A0A7W6D1U5</accession>
<dbReference type="PANTHER" id="PTHR43199:SF1">
    <property type="entry name" value="GLUTATHIONE HYDROLASE PROENZYME"/>
    <property type="match status" value="1"/>
</dbReference>
<protein>
    <recommendedName>
        <fullName evidence="11">Glutathione hydrolase proenzyme</fullName>
        <ecNumber evidence="11">2.3.2.2</ecNumber>
        <ecNumber evidence="11">3.4.19.13</ecNumber>
    </recommendedName>
    <component>
        <recommendedName>
            <fullName evidence="11">Glutathione hydrolase large chain</fullName>
        </recommendedName>
    </component>
    <component>
        <recommendedName>
            <fullName evidence="11">Glutathione hydrolase small chain</fullName>
        </recommendedName>
    </component>
</protein>
<comment type="catalytic activity">
    <reaction evidence="8 11">
        <text>an N-terminal (5-L-glutamyl)-[peptide] + an alpha-amino acid = 5-L-glutamyl amino acid + an N-terminal L-alpha-aminoacyl-[peptide]</text>
        <dbReference type="Rhea" id="RHEA:23904"/>
        <dbReference type="Rhea" id="RHEA-COMP:9780"/>
        <dbReference type="Rhea" id="RHEA-COMP:9795"/>
        <dbReference type="ChEBI" id="CHEBI:77644"/>
        <dbReference type="ChEBI" id="CHEBI:78597"/>
        <dbReference type="ChEBI" id="CHEBI:78599"/>
        <dbReference type="ChEBI" id="CHEBI:78608"/>
        <dbReference type="EC" id="2.3.2.2"/>
    </reaction>
</comment>
<evidence type="ECO:0000256" key="3">
    <source>
        <dbReference type="ARBA" id="ARBA00009381"/>
    </source>
</evidence>
<evidence type="ECO:0000256" key="7">
    <source>
        <dbReference type="ARBA" id="ARBA00023315"/>
    </source>
</evidence>
<comment type="catalytic activity">
    <reaction evidence="2 11">
        <text>glutathione + H2O = L-cysteinylglycine + L-glutamate</text>
        <dbReference type="Rhea" id="RHEA:28807"/>
        <dbReference type="ChEBI" id="CHEBI:15377"/>
        <dbReference type="ChEBI" id="CHEBI:29985"/>
        <dbReference type="ChEBI" id="CHEBI:57925"/>
        <dbReference type="ChEBI" id="CHEBI:61694"/>
        <dbReference type="EC" id="3.4.19.13"/>
    </reaction>
</comment>
<keyword evidence="14" id="KW-1185">Reference proteome</keyword>
<evidence type="ECO:0000256" key="11">
    <source>
        <dbReference type="RuleBase" id="RU368036"/>
    </source>
</evidence>
<evidence type="ECO:0000256" key="2">
    <source>
        <dbReference type="ARBA" id="ARBA00001089"/>
    </source>
</evidence>
<dbReference type="AlphaFoldDB" id="A0A7W6D1U5"/>
<keyword evidence="5 11" id="KW-0378">Hydrolase</keyword>
<reference evidence="13 14" key="1">
    <citation type="submission" date="2020-08" db="EMBL/GenBank/DDBJ databases">
        <title>Genomic Encyclopedia of Type Strains, Phase IV (KMG-IV): sequencing the most valuable type-strain genomes for metagenomic binning, comparative biology and taxonomic classification.</title>
        <authorList>
            <person name="Goeker M."/>
        </authorList>
    </citation>
    <scope>NUCLEOTIDE SEQUENCE [LARGE SCALE GENOMIC DNA]</scope>
    <source>
        <strain evidence="13 14">DSM 25481</strain>
    </source>
</reference>
<dbReference type="InterPro" id="IPR029055">
    <property type="entry name" value="Ntn_hydrolases_N"/>
</dbReference>
<dbReference type="UniPathway" id="UPA00204"/>
<feature type="binding site" evidence="10">
    <location>
        <position position="115"/>
    </location>
    <ligand>
        <name>L-glutamate</name>
        <dbReference type="ChEBI" id="CHEBI:29985"/>
    </ligand>
</feature>
<dbReference type="PROSITE" id="PS00462">
    <property type="entry name" value="G_GLU_TRANSPEPTIDASE"/>
    <property type="match status" value="1"/>
</dbReference>
<evidence type="ECO:0000256" key="12">
    <source>
        <dbReference type="SAM" id="SignalP"/>
    </source>
</evidence>
<dbReference type="Proteomes" id="UP000528964">
    <property type="component" value="Unassembled WGS sequence"/>
</dbReference>
<dbReference type="InterPro" id="IPR000101">
    <property type="entry name" value="GGT_peptidase"/>
</dbReference>
<evidence type="ECO:0000256" key="8">
    <source>
        <dbReference type="ARBA" id="ARBA00047417"/>
    </source>
</evidence>
<keyword evidence="12" id="KW-0732">Signal</keyword>
<evidence type="ECO:0000256" key="9">
    <source>
        <dbReference type="PIRSR" id="PIRSR600101-1"/>
    </source>
</evidence>
<dbReference type="Gene3D" id="3.60.20.40">
    <property type="match status" value="1"/>
</dbReference>
<evidence type="ECO:0000256" key="4">
    <source>
        <dbReference type="ARBA" id="ARBA00022679"/>
    </source>
</evidence>
<dbReference type="NCBIfam" id="TIGR00066">
    <property type="entry name" value="g_glut_trans"/>
    <property type="match status" value="1"/>
</dbReference>
<evidence type="ECO:0000256" key="10">
    <source>
        <dbReference type="PIRSR" id="PIRSR600101-2"/>
    </source>
</evidence>
<dbReference type="PANTHER" id="PTHR43199">
    <property type="entry name" value="GLUTATHIONE HYDROLASE"/>
    <property type="match status" value="1"/>
</dbReference>
<comment type="caution">
    <text evidence="13">The sequence shown here is derived from an EMBL/GenBank/DDBJ whole genome shotgun (WGS) entry which is preliminary data.</text>
</comment>
<evidence type="ECO:0000313" key="13">
    <source>
        <dbReference type="EMBL" id="MBB3973076.1"/>
    </source>
</evidence>
<organism evidence="13 14">
    <name type="scientific">Hansschlegelia beijingensis</name>
    <dbReference type="NCBI Taxonomy" id="1133344"/>
    <lineage>
        <taxon>Bacteria</taxon>
        <taxon>Pseudomonadati</taxon>
        <taxon>Pseudomonadota</taxon>
        <taxon>Alphaproteobacteria</taxon>
        <taxon>Hyphomicrobiales</taxon>
        <taxon>Methylopilaceae</taxon>
        <taxon>Hansschlegelia</taxon>
    </lineage>
</organism>
<dbReference type="InterPro" id="IPR043138">
    <property type="entry name" value="GGT_lsub"/>
</dbReference>
<dbReference type="EC" id="3.4.19.13" evidence="11"/>
<dbReference type="EMBL" id="JACIDR010000002">
    <property type="protein sequence ID" value="MBB3973076.1"/>
    <property type="molecule type" value="Genomic_DNA"/>
</dbReference>
<evidence type="ECO:0000256" key="6">
    <source>
        <dbReference type="ARBA" id="ARBA00023145"/>
    </source>
</evidence>
<comment type="catalytic activity">
    <reaction evidence="1 11">
        <text>an S-substituted glutathione + H2O = an S-substituted L-cysteinylglycine + L-glutamate</text>
        <dbReference type="Rhea" id="RHEA:59468"/>
        <dbReference type="ChEBI" id="CHEBI:15377"/>
        <dbReference type="ChEBI" id="CHEBI:29985"/>
        <dbReference type="ChEBI" id="CHEBI:90779"/>
        <dbReference type="ChEBI" id="CHEBI:143103"/>
        <dbReference type="EC" id="3.4.19.13"/>
    </reaction>
</comment>
<keyword evidence="4 11" id="KW-0808">Transferase</keyword>
<feature type="chain" id="PRO_5030844053" description="Glutathione hydrolase proenzyme" evidence="12">
    <location>
        <begin position="18"/>
        <end position="582"/>
    </location>
</feature>
<dbReference type="RefSeq" id="WP_183394933.1">
    <property type="nucleotide sequence ID" value="NZ_JACIDR010000002.1"/>
</dbReference>
<dbReference type="Gene3D" id="1.10.246.130">
    <property type="match status" value="1"/>
</dbReference>
<dbReference type="GO" id="GO:0006751">
    <property type="term" value="P:glutathione catabolic process"/>
    <property type="evidence" value="ECO:0007669"/>
    <property type="project" value="UniProtKB-UniRule"/>
</dbReference>
<feature type="active site" description="Nucleophile" evidence="9">
    <location>
        <position position="403"/>
    </location>
</feature>
<keyword evidence="7 11" id="KW-0012">Acyltransferase</keyword>
<comment type="PTM">
    <text evidence="11">Cleaved by autocatalysis into a large and a small subunit.</text>
</comment>
<dbReference type="InterPro" id="IPR043137">
    <property type="entry name" value="GGT_ssub_C"/>
</dbReference>
<evidence type="ECO:0000256" key="5">
    <source>
        <dbReference type="ARBA" id="ARBA00022801"/>
    </source>
</evidence>
<evidence type="ECO:0000313" key="14">
    <source>
        <dbReference type="Proteomes" id="UP000528964"/>
    </source>
</evidence>
<feature type="signal peptide" evidence="12">
    <location>
        <begin position="1"/>
        <end position="17"/>
    </location>
</feature>
<dbReference type="InterPro" id="IPR055262">
    <property type="entry name" value="GGT_CS"/>
</dbReference>
<feature type="binding site" evidence="10">
    <location>
        <position position="489"/>
    </location>
    <ligand>
        <name>L-glutamate</name>
        <dbReference type="ChEBI" id="CHEBI:29985"/>
    </ligand>
</feature>
<dbReference type="Pfam" id="PF01019">
    <property type="entry name" value="G_glu_transpept"/>
    <property type="match status" value="1"/>
</dbReference>
<sequence>MHRRIILGLVFALSVQAAVGQEAPQTSARLPPEIATGFTPKPLVEAKRWMAAVANPYAAAAAAEMLREGGSAVDAAIAAQLVLGLVEPQSSGLGGGAFLVAWDAAGKELTTFDGRETAPAAATASLFQDERGEPLAFMEAVVGGRSVGTPGAPRLLEAAHRRFGKLPWARLFGPAVTLAENGFDVSPRLAAQIAADAPRLARDPAARAYFLPEGRPLEAGQRLNNPAYAETLRTLRDLGADAFYEGPIAADVVATVRGAQNPGALSAADLANYRAIERPAVCGAYRVYQICGMGPPSSGGVAVAEILGLLEPTNIAALGPNSPQAWRLIGDASRLAFADRDRYLADPAFAPQPTAGLLARDYLESRSRLLDGSRALPAVEPGSPKGTRAENFTPDAAIEFPGTSHLSIADADGNVVSMTTTIEAGFGSRLMTRGFLLNNELTDFSFLAEKDGRPVLNRVEPGKRPRSSMAPTIVLKDGRPVLAIGSPGGSQIIGFVVKALIAHLDWGMDIAAAVALPNMLNRNGPFELERGTSAEAMAAPLRDLGYEIRLTDLTSGLQAVAIGPDGLAGAADPRREGVAVGE</sequence>
<dbReference type="GO" id="GO:0103068">
    <property type="term" value="F:leukotriene C4 gamma-glutamyl transferase activity"/>
    <property type="evidence" value="ECO:0007669"/>
    <property type="project" value="UniProtKB-EC"/>
</dbReference>
<name>A0A7W6D1U5_9HYPH</name>
<proteinExistence type="inferred from homology"/>
<keyword evidence="6 11" id="KW-0865">Zymogen</keyword>
<comment type="subunit">
    <text evidence="11">This enzyme consists of two polypeptide chains, which are synthesized in precursor form from a single polypeptide.</text>
</comment>
<comment type="similarity">
    <text evidence="3 11">Belongs to the gamma-glutamyltransferase family.</text>
</comment>
<comment type="pathway">
    <text evidence="11">Sulfur metabolism; glutathione metabolism.</text>
</comment>
<gene>
    <name evidence="13" type="ORF">GGR24_001733</name>
</gene>
<dbReference type="EC" id="2.3.2.2" evidence="11"/>
<feature type="binding site" evidence="10">
    <location>
        <position position="443"/>
    </location>
    <ligand>
        <name>L-glutamate</name>
        <dbReference type="ChEBI" id="CHEBI:29985"/>
    </ligand>
</feature>
<dbReference type="InterPro" id="IPR051792">
    <property type="entry name" value="GGT_bact"/>
</dbReference>
<dbReference type="PRINTS" id="PR01210">
    <property type="entry name" value="GGTRANSPTASE"/>
</dbReference>
<dbReference type="GO" id="GO:0036374">
    <property type="term" value="F:glutathione hydrolase activity"/>
    <property type="evidence" value="ECO:0007669"/>
    <property type="project" value="UniProtKB-UniRule"/>
</dbReference>
<dbReference type="GO" id="GO:0006750">
    <property type="term" value="P:glutathione biosynthetic process"/>
    <property type="evidence" value="ECO:0007669"/>
    <property type="project" value="UniProtKB-KW"/>
</dbReference>
<dbReference type="SUPFAM" id="SSF56235">
    <property type="entry name" value="N-terminal nucleophile aminohydrolases (Ntn hydrolases)"/>
    <property type="match status" value="1"/>
</dbReference>
<keyword evidence="11" id="KW-0317">Glutathione biosynthesis</keyword>
<evidence type="ECO:0000256" key="1">
    <source>
        <dbReference type="ARBA" id="ARBA00001049"/>
    </source>
</evidence>